<reference evidence="1 2" key="1">
    <citation type="journal article" date="2018" name="Sci. Rep.">
        <title>Characterization of LE3 and LE4, the only lytic phages known to infect the spirochete Leptospira.</title>
        <authorList>
            <person name="Schiettekatte O."/>
            <person name="Vincent A.T."/>
            <person name="Malosse C."/>
            <person name="Lechat P."/>
            <person name="Chamot-Rooke J."/>
            <person name="Veyrier F.J."/>
            <person name="Picardeau M."/>
            <person name="Bourhy P."/>
        </authorList>
    </citation>
    <scope>NUCLEOTIDE SEQUENCE [LARGE SCALE GENOMIC DNA]</scope>
</reference>
<protein>
    <submittedName>
        <fullName evidence="1">Uncharacterized protein</fullName>
    </submittedName>
</protein>
<dbReference type="GeneID" id="55605620"/>
<name>A0A343LEH5_9CAUD</name>
<proteinExistence type="predicted"/>
<evidence type="ECO:0000313" key="1">
    <source>
        <dbReference type="EMBL" id="ATN95085.1"/>
    </source>
</evidence>
<dbReference type="EMBL" id="MF974397">
    <property type="protein sequence ID" value="ATN95085.1"/>
    <property type="molecule type" value="Genomic_DNA"/>
</dbReference>
<dbReference type="KEGG" id="vg:55605620"/>
<accession>A0A343LEH5</accession>
<keyword evidence="2" id="KW-1185">Reference proteome</keyword>
<organism evidence="1 2">
    <name type="scientific">Leptospira phage LE4</name>
    <dbReference type="NCBI Taxonomy" id="2041383"/>
    <lineage>
        <taxon>Viruses</taxon>
        <taxon>Duplodnaviria</taxon>
        <taxon>Heunggongvirae</taxon>
        <taxon>Uroviricota</taxon>
        <taxon>Caudoviricetes</taxon>
        <taxon>Nylescharonvirus</taxon>
        <taxon>Nylescharonvirus LE4</taxon>
    </lineage>
</organism>
<sequence>MRELNESEKMYLKYFKDAGFSNESSMKLAMQSFEKHDSTFALENFIVLCIKELRNELSLLNKLKNLFNKTKRIFIK</sequence>
<dbReference type="RefSeq" id="YP_009835547.1">
    <property type="nucleotide sequence ID" value="NC_048679.1"/>
</dbReference>
<evidence type="ECO:0000313" key="2">
    <source>
        <dbReference type="Proteomes" id="UP000259796"/>
    </source>
</evidence>
<dbReference type="Proteomes" id="UP000259796">
    <property type="component" value="Segment"/>
</dbReference>